<dbReference type="OrthoDB" id="2706316at2"/>
<sequence length="91" mass="10923">MGYILPIPNYQYSDYHTRTTTKGTDPFHIGKVYKSKLDRNRPFEEQLDELREEPEEMAAYREGRRRIYYHVPMEQLYAELTGVGQHINEKI</sequence>
<organism evidence="1 2">
    <name type="scientific">Radiobacillus deserti</name>
    <dbReference type="NCBI Taxonomy" id="2594883"/>
    <lineage>
        <taxon>Bacteria</taxon>
        <taxon>Bacillati</taxon>
        <taxon>Bacillota</taxon>
        <taxon>Bacilli</taxon>
        <taxon>Bacillales</taxon>
        <taxon>Bacillaceae</taxon>
        <taxon>Radiobacillus</taxon>
    </lineage>
</organism>
<evidence type="ECO:0000313" key="1">
    <source>
        <dbReference type="EMBL" id="QDP39809.1"/>
    </source>
</evidence>
<dbReference type="AlphaFoldDB" id="A0A516KEJ2"/>
<dbReference type="Proteomes" id="UP000315215">
    <property type="component" value="Chromosome"/>
</dbReference>
<protein>
    <submittedName>
        <fullName evidence="1">Uncharacterized protein</fullName>
    </submittedName>
</protein>
<gene>
    <name evidence="1" type="ORF">FN924_06270</name>
</gene>
<dbReference type="RefSeq" id="WP_143892753.1">
    <property type="nucleotide sequence ID" value="NZ_CP041666.1"/>
</dbReference>
<dbReference type="EMBL" id="CP041666">
    <property type="protein sequence ID" value="QDP39809.1"/>
    <property type="molecule type" value="Genomic_DNA"/>
</dbReference>
<reference evidence="1 2" key="1">
    <citation type="submission" date="2019-07" db="EMBL/GenBank/DDBJ databases">
        <authorList>
            <person name="Li J."/>
        </authorList>
    </citation>
    <scope>NUCLEOTIDE SEQUENCE [LARGE SCALE GENOMIC DNA]</scope>
    <source>
        <strain evidence="1 2">TKL69</strain>
    </source>
</reference>
<evidence type="ECO:0000313" key="2">
    <source>
        <dbReference type="Proteomes" id="UP000315215"/>
    </source>
</evidence>
<proteinExistence type="predicted"/>
<name>A0A516KEJ2_9BACI</name>
<dbReference type="KEGG" id="aqt:FN924_06270"/>
<accession>A0A516KEJ2</accession>
<keyword evidence="2" id="KW-1185">Reference proteome</keyword>